<organism evidence="1">
    <name type="scientific">Bovicola caprae</name>
    <dbReference type="NCBI Taxonomy" id="1647116"/>
    <lineage>
        <taxon>Eukaryota</taxon>
        <taxon>Metazoa</taxon>
        <taxon>Ecdysozoa</taxon>
        <taxon>Arthropoda</taxon>
        <taxon>Hexapoda</taxon>
        <taxon>Insecta</taxon>
        <taxon>Pterygota</taxon>
        <taxon>Neoptera</taxon>
        <taxon>Paraneoptera</taxon>
        <taxon>Psocodea</taxon>
        <taxon>Troctomorpha</taxon>
        <taxon>Phthiraptera</taxon>
        <taxon>Ischnocera</taxon>
        <taxon>Bovicoliidae</taxon>
        <taxon>Bovicola</taxon>
    </lineage>
</organism>
<dbReference type="EMBL" id="MH001176">
    <property type="protein sequence ID" value="AYC65815.1"/>
    <property type="molecule type" value="Genomic_DNA"/>
</dbReference>
<proteinExistence type="predicted"/>
<sequence length="49" mass="5486">MLAALHFSFPMSRETDKEGFSLSNTFRVHKKNDLSFSSQSSFLGSSISK</sequence>
<protein>
    <submittedName>
        <fullName evidence="1">ATP synthase F0 subunit 8</fullName>
    </submittedName>
</protein>
<name>A0A3P8MXH4_9NEOP</name>
<accession>A0A3P8MXH4</accession>
<gene>
    <name evidence="1" type="primary">ATP8</name>
</gene>
<dbReference type="AlphaFoldDB" id="A0A3P8MXH4"/>
<evidence type="ECO:0000313" key="1">
    <source>
        <dbReference type="EMBL" id="AYC65815.1"/>
    </source>
</evidence>
<keyword evidence="1" id="KW-0496">Mitochondrion</keyword>
<reference evidence="1" key="1">
    <citation type="journal article" date="2018" name="Syst. Biol.">
        <title>Mitochondrial Genome Fragmentation Unites the Parasitic Lice of Eutherian Mammals.</title>
        <authorList>
            <person name="Song F."/>
            <person name="Li H."/>
            <person name="Liu G.-H."/>
            <person name="Wang W."/>
            <person name="James P."/>
            <person name="Colwell D.D."/>
            <person name="Tran A."/>
            <person name="Gong S."/>
            <person name="Cai W."/>
            <person name="Shao R."/>
        </authorList>
    </citation>
    <scope>NUCLEOTIDE SEQUENCE</scope>
    <source>
        <strain evidence="1">Minichromosome 1</strain>
    </source>
</reference>
<geneLocation type="mitochondrion" evidence="1"/>